<proteinExistence type="inferred from homology"/>
<evidence type="ECO:0000256" key="1">
    <source>
        <dbReference type="ARBA" id="ARBA00009477"/>
    </source>
</evidence>
<feature type="domain" description="CusB-like beta-barrel" evidence="7">
    <location>
        <begin position="703"/>
        <end position="773"/>
    </location>
</feature>
<feature type="domain" description="Heavy metal binding" evidence="5">
    <location>
        <begin position="453"/>
        <end position="478"/>
    </location>
</feature>
<evidence type="ECO:0000259" key="6">
    <source>
        <dbReference type="Pfam" id="PF25919"/>
    </source>
</evidence>
<dbReference type="Gene3D" id="2.40.50.100">
    <property type="match status" value="1"/>
</dbReference>
<dbReference type="InterPro" id="IPR051909">
    <property type="entry name" value="MFP_Cation_Efflux"/>
</dbReference>
<dbReference type="GO" id="GO:0015562">
    <property type="term" value="F:efflux transmembrane transporter activity"/>
    <property type="evidence" value="ECO:0007669"/>
    <property type="project" value="InterPro"/>
</dbReference>
<feature type="compositionally biased region" description="Polar residues" evidence="4">
    <location>
        <begin position="527"/>
        <end position="537"/>
    </location>
</feature>
<dbReference type="Gene3D" id="2.40.30.170">
    <property type="match status" value="1"/>
</dbReference>
<feature type="domain" description="Heavy metal binding" evidence="5">
    <location>
        <begin position="411"/>
        <end position="436"/>
    </location>
</feature>
<dbReference type="PANTHER" id="PTHR30097:SF15">
    <property type="entry name" value="CATION EFFLUX SYSTEM PROTEIN CUSB"/>
    <property type="match status" value="1"/>
</dbReference>
<dbReference type="Proteomes" id="UP001195483">
    <property type="component" value="Unassembled WGS sequence"/>
</dbReference>
<evidence type="ECO:0000313" key="9">
    <source>
        <dbReference type="Proteomes" id="UP001195483"/>
    </source>
</evidence>
<feature type="domain" description="Heavy metal binding" evidence="5">
    <location>
        <begin position="488"/>
        <end position="513"/>
    </location>
</feature>
<keyword evidence="3" id="KW-0175">Coiled coil</keyword>
<evidence type="ECO:0000259" key="5">
    <source>
        <dbReference type="Pfam" id="PF19335"/>
    </source>
</evidence>
<feature type="region of interest" description="Disordered" evidence="4">
    <location>
        <begin position="515"/>
        <end position="537"/>
    </location>
</feature>
<reference evidence="8" key="1">
    <citation type="journal article" date="2021" name="Genome Biol. Evol.">
        <title>A High-Quality Reference Genome for a Parasitic Bivalve with Doubly Uniparental Inheritance (Bivalvia: Unionida).</title>
        <authorList>
            <person name="Smith C.H."/>
        </authorList>
    </citation>
    <scope>NUCLEOTIDE SEQUENCE</scope>
    <source>
        <strain evidence="8">CHS0354</strain>
    </source>
</reference>
<sequence length="858" mass="95902">MHMTSQEPHSILQKTNNTTTDNLDALINEALNNHPKIKSIKHTIRSVEKQKQAALAFPAPSLMVTFQNTRSNSFNFINDAIGNELELSQMIPIGKTGTAYNVLQSEESQSEASLSVYKAQLSKMIAETYIALWNNRKRSLIVSEMLRTVHQLMQSHGAMYATMNKSQANLFLLEAEKYSLETDTINLVSEENQLQTELNTLLGRSSLNEKITPDSLNIVSYLSLKVDEPIVLAQNSELLFTDAIVRTKEALRVQFEHEFIPDLMVKFAVMRMPQGGFVTMNNFSGLIANSEMPTGEEWMYSLGVSVTLPFAPWSIGKTLQSKEANELNLMSVKEERENLERELKAKLTVLNTKLHSAKITLTNFREKILPAYEQNFHESLSTLATSSEGIMMIFEMGSCSKKTEDAAKQTYTCPMHPEVISDKPGACPICKMDLVPMEQAKPMSTEQPAKVTYTCPMHPEVISDKPGACPICKMDLVPMEDSHPKNAFTCPMHPEVISDKPGTCPICKMDLVPMEETHSHGSHKPTGDNQNPSSLPTQDEHIFINAQKQQLAGIRVEVVKSLISNPVVSAPGVLTVPENGENVISARFSGRIEKLYVNETGRHVKKGDRLFEVYSPDVLTAQNNFIVALQSNSTDVQTISKERLKLLGITEEQIQRLTEEKKPSFTITIFSPFSGTIMKKNVKNGIYFNEGDVLYELADYGSLWNIAEVYEQDAARLKVGLEANVNIHNFPEPISSKVSFIYPNVSSPSRTIKVRINISNHHLKLKPDMFTSTDIGLGEQKTLMVSETSVIFTGKKTYVWVKTGDDLFILREVQIGFLYEGKYQIISGLNENESVAVSGGFFLDAERKLKSTAKHNHS</sequence>
<keyword evidence="2" id="KW-0813">Transport</keyword>
<dbReference type="Gene3D" id="2.40.420.20">
    <property type="match status" value="1"/>
</dbReference>
<name>A0AAE0T6V2_9BIVA</name>
<dbReference type="SUPFAM" id="SSF56954">
    <property type="entry name" value="Outer membrane efflux proteins (OEP)"/>
    <property type="match status" value="1"/>
</dbReference>
<feature type="domain" description="CusB-like barrel-sandwich hybrid" evidence="6">
    <location>
        <begin position="582"/>
        <end position="697"/>
    </location>
</feature>
<evidence type="ECO:0000256" key="4">
    <source>
        <dbReference type="SAM" id="MobiDB-lite"/>
    </source>
</evidence>
<comment type="caution">
    <text evidence="8">The sequence shown here is derived from an EMBL/GenBank/DDBJ whole genome shotgun (WGS) entry which is preliminary data.</text>
</comment>
<evidence type="ECO:0008006" key="10">
    <source>
        <dbReference type="Google" id="ProtNLM"/>
    </source>
</evidence>
<dbReference type="PANTHER" id="PTHR30097">
    <property type="entry name" value="CATION EFFLUX SYSTEM PROTEIN CUSB"/>
    <property type="match status" value="1"/>
</dbReference>
<dbReference type="GO" id="GO:0046914">
    <property type="term" value="F:transition metal ion binding"/>
    <property type="evidence" value="ECO:0007669"/>
    <property type="project" value="TreeGrafter"/>
</dbReference>
<dbReference type="SUPFAM" id="SSF111369">
    <property type="entry name" value="HlyD-like secretion proteins"/>
    <property type="match status" value="1"/>
</dbReference>
<dbReference type="FunFam" id="2.40.30.170:FF:000010">
    <property type="entry name" value="Efflux RND transporter periplasmic adaptor subunit"/>
    <property type="match status" value="1"/>
</dbReference>
<dbReference type="GO" id="GO:0015679">
    <property type="term" value="P:plasma membrane copper ion transport"/>
    <property type="evidence" value="ECO:0007669"/>
    <property type="project" value="TreeGrafter"/>
</dbReference>
<dbReference type="InterPro" id="IPR045800">
    <property type="entry name" value="HMBD"/>
</dbReference>
<dbReference type="AlphaFoldDB" id="A0AAE0T6V2"/>
<accession>A0AAE0T6V2</accession>
<reference evidence="8" key="2">
    <citation type="journal article" date="2021" name="Genome Biol. Evol.">
        <title>Developing a high-quality reference genome for a parasitic bivalve with doubly uniparental inheritance (Bivalvia: Unionida).</title>
        <authorList>
            <person name="Smith C.H."/>
        </authorList>
    </citation>
    <scope>NUCLEOTIDE SEQUENCE</scope>
    <source>
        <strain evidence="8">CHS0354</strain>
        <tissue evidence="8">Mantle</tissue>
    </source>
</reference>
<organism evidence="8 9">
    <name type="scientific">Potamilus streckersoni</name>
    <dbReference type="NCBI Taxonomy" id="2493646"/>
    <lineage>
        <taxon>Eukaryota</taxon>
        <taxon>Metazoa</taxon>
        <taxon>Spiralia</taxon>
        <taxon>Lophotrochozoa</taxon>
        <taxon>Mollusca</taxon>
        <taxon>Bivalvia</taxon>
        <taxon>Autobranchia</taxon>
        <taxon>Heteroconchia</taxon>
        <taxon>Palaeoheterodonta</taxon>
        <taxon>Unionida</taxon>
        <taxon>Unionoidea</taxon>
        <taxon>Unionidae</taxon>
        <taxon>Ambleminae</taxon>
        <taxon>Lampsilini</taxon>
        <taxon>Potamilus</taxon>
    </lineage>
</organism>
<evidence type="ECO:0000256" key="2">
    <source>
        <dbReference type="ARBA" id="ARBA00022448"/>
    </source>
</evidence>
<feature type="coiled-coil region" evidence="3">
    <location>
        <begin position="322"/>
        <end position="349"/>
    </location>
</feature>
<gene>
    <name evidence="8" type="ORF">CHS0354_000516</name>
</gene>
<dbReference type="Gene3D" id="1.20.1600.10">
    <property type="entry name" value="Outer membrane efflux proteins (OEP)"/>
    <property type="match status" value="1"/>
</dbReference>
<protein>
    <recommendedName>
        <fullName evidence="10">Efflux RND transporter periplasmic adaptor subunit</fullName>
    </recommendedName>
</protein>
<evidence type="ECO:0000313" key="8">
    <source>
        <dbReference type="EMBL" id="KAK3604854.1"/>
    </source>
</evidence>
<evidence type="ECO:0000259" key="7">
    <source>
        <dbReference type="Pfam" id="PF25954"/>
    </source>
</evidence>
<dbReference type="EMBL" id="JAEAOA010000085">
    <property type="protein sequence ID" value="KAK3604854.1"/>
    <property type="molecule type" value="Genomic_DNA"/>
</dbReference>
<dbReference type="Pfam" id="PF25919">
    <property type="entry name" value="BSH_CusB"/>
    <property type="match status" value="1"/>
</dbReference>
<dbReference type="GO" id="GO:0060003">
    <property type="term" value="P:copper ion export"/>
    <property type="evidence" value="ECO:0007669"/>
    <property type="project" value="TreeGrafter"/>
</dbReference>
<dbReference type="Pfam" id="PF19335">
    <property type="entry name" value="HMBD"/>
    <property type="match status" value="3"/>
</dbReference>
<reference evidence="8" key="3">
    <citation type="submission" date="2023-05" db="EMBL/GenBank/DDBJ databases">
        <authorList>
            <person name="Smith C.H."/>
        </authorList>
    </citation>
    <scope>NUCLEOTIDE SEQUENCE</scope>
    <source>
        <strain evidence="8">CHS0354</strain>
        <tissue evidence="8">Mantle</tissue>
    </source>
</reference>
<dbReference type="InterPro" id="IPR058790">
    <property type="entry name" value="BSH_CusB"/>
</dbReference>
<evidence type="ECO:0000256" key="3">
    <source>
        <dbReference type="SAM" id="Coils"/>
    </source>
</evidence>
<comment type="similarity">
    <text evidence="1">Belongs to the membrane fusion protein (MFP) (TC 8.A.1) family.</text>
</comment>
<dbReference type="InterPro" id="IPR058792">
    <property type="entry name" value="Beta-barrel_RND_2"/>
</dbReference>
<keyword evidence="9" id="KW-1185">Reference proteome</keyword>
<dbReference type="Pfam" id="PF25954">
    <property type="entry name" value="Beta-barrel_RND_2"/>
    <property type="match status" value="1"/>
</dbReference>